<accession>A0A0B6WTP7</accession>
<reference evidence="5 6" key="1">
    <citation type="submission" date="2013-12" db="EMBL/GenBank/DDBJ databases">
        <authorList>
            <person name="Stott M."/>
        </authorList>
    </citation>
    <scope>NUCLEOTIDE SEQUENCE [LARGE SCALE GENOMIC DNA]</scope>
    <source>
        <strain evidence="5 6">K22</strain>
    </source>
</reference>
<sequence length="427" mass="48587">MPNWLQTFWSLLRAPVRTMRDLREESALIEGALGAFVAQTIFTLYLQWPYINRSLNRPSVWFELSAEGVSSLLFAAIVFFPILIFVANLFDRHRGFGAMLQQEYGVVATALFYAWAVAHVVALLLAVLARASGYEAAVIAQTLALADEWRQTHPDLTLPADPRLAVESFGRVIFTPPFLLWAHIAVRESFRLSPWRATMVLAISGFIALIIWPVLFPFLALLAASPFLLLFIVLLLSGWIRGIVQRERARTAFRRGLEAATLNPADASAHYNLGLLHLQRGELEEARRRFERAIEIDPDEIDAHYQLGRIARKQNRLAEAVAHFEQVVARDPEHAQYEVWREAGATYLAAGQFADAREMLAHFLQHRENDPEGLYLMGRTLFGLGRKREAEECMRACIEAVKSAPAYKYRTEKRWMVEAQHFLRSQS</sequence>
<feature type="transmembrane region" description="Helical" evidence="4">
    <location>
        <begin position="227"/>
        <end position="244"/>
    </location>
</feature>
<evidence type="ECO:0000256" key="2">
    <source>
        <dbReference type="ARBA" id="ARBA00022803"/>
    </source>
</evidence>
<gene>
    <name evidence="5" type="ORF">PYK22_00059</name>
</gene>
<dbReference type="InterPro" id="IPR052346">
    <property type="entry name" value="O-mannosyl-transferase_TMTC"/>
</dbReference>
<keyword evidence="4" id="KW-0472">Membrane</keyword>
<evidence type="ECO:0000256" key="3">
    <source>
        <dbReference type="PROSITE-ProRule" id="PRU00339"/>
    </source>
</evidence>
<feature type="transmembrane region" description="Helical" evidence="4">
    <location>
        <begin position="68"/>
        <end position="90"/>
    </location>
</feature>
<dbReference type="Pfam" id="PF14559">
    <property type="entry name" value="TPR_19"/>
    <property type="match status" value="2"/>
</dbReference>
<keyword evidence="2 3" id="KW-0802">TPR repeat</keyword>
<evidence type="ECO:0000256" key="4">
    <source>
        <dbReference type="SAM" id="Phobius"/>
    </source>
</evidence>
<organism evidence="5 6">
    <name type="scientific">Pyrinomonas methylaliphatogenes</name>
    <dbReference type="NCBI Taxonomy" id="454194"/>
    <lineage>
        <taxon>Bacteria</taxon>
        <taxon>Pseudomonadati</taxon>
        <taxon>Acidobacteriota</taxon>
        <taxon>Blastocatellia</taxon>
        <taxon>Blastocatellales</taxon>
        <taxon>Pyrinomonadaceae</taxon>
        <taxon>Pyrinomonas</taxon>
    </lineage>
</organism>
<protein>
    <submittedName>
        <fullName evidence="5">Tetratricopeptide repeat protein</fullName>
    </submittedName>
</protein>
<dbReference type="Gene3D" id="1.25.40.10">
    <property type="entry name" value="Tetratricopeptide repeat domain"/>
    <property type="match status" value="1"/>
</dbReference>
<dbReference type="PANTHER" id="PTHR44227:SF3">
    <property type="entry name" value="PROTEIN O-MANNOSYL-TRANSFERASE TMTC4"/>
    <property type="match status" value="1"/>
</dbReference>
<dbReference type="Proteomes" id="UP000031518">
    <property type="component" value="Unassembled WGS sequence"/>
</dbReference>
<keyword evidence="1" id="KW-0677">Repeat</keyword>
<dbReference type="InterPro" id="IPR019734">
    <property type="entry name" value="TPR_rpt"/>
</dbReference>
<evidence type="ECO:0000313" key="5">
    <source>
        <dbReference type="EMBL" id="CDM64067.1"/>
    </source>
</evidence>
<dbReference type="PROSITE" id="PS50005">
    <property type="entry name" value="TPR"/>
    <property type="match status" value="2"/>
</dbReference>
<evidence type="ECO:0000313" key="6">
    <source>
        <dbReference type="Proteomes" id="UP000031518"/>
    </source>
</evidence>
<dbReference type="PANTHER" id="PTHR44227">
    <property type="match status" value="1"/>
</dbReference>
<dbReference type="EMBL" id="CBXV010000001">
    <property type="protein sequence ID" value="CDM64067.1"/>
    <property type="molecule type" value="Genomic_DNA"/>
</dbReference>
<feature type="transmembrane region" description="Helical" evidence="4">
    <location>
        <begin position="27"/>
        <end position="48"/>
    </location>
</feature>
<proteinExistence type="predicted"/>
<dbReference type="OrthoDB" id="114102at2"/>
<feature type="repeat" description="TPR" evidence="3">
    <location>
        <begin position="301"/>
        <end position="334"/>
    </location>
</feature>
<dbReference type="InterPro" id="IPR011990">
    <property type="entry name" value="TPR-like_helical_dom_sf"/>
</dbReference>
<feature type="repeat" description="TPR" evidence="3">
    <location>
        <begin position="267"/>
        <end position="300"/>
    </location>
</feature>
<keyword evidence="4" id="KW-1133">Transmembrane helix</keyword>
<dbReference type="AlphaFoldDB" id="A0A0B6WTP7"/>
<dbReference type="SMART" id="SM00028">
    <property type="entry name" value="TPR"/>
    <property type="match status" value="4"/>
</dbReference>
<dbReference type="PROSITE" id="PS50293">
    <property type="entry name" value="TPR_REGION"/>
    <property type="match status" value="1"/>
</dbReference>
<keyword evidence="6" id="KW-1185">Reference proteome</keyword>
<dbReference type="STRING" id="454194.PYK22_00059"/>
<feature type="transmembrane region" description="Helical" evidence="4">
    <location>
        <begin position="198"/>
        <end position="221"/>
    </location>
</feature>
<feature type="transmembrane region" description="Helical" evidence="4">
    <location>
        <begin position="110"/>
        <end position="129"/>
    </location>
</feature>
<dbReference type="SUPFAM" id="SSF48452">
    <property type="entry name" value="TPR-like"/>
    <property type="match status" value="1"/>
</dbReference>
<name>A0A0B6WTP7_9BACT</name>
<keyword evidence="4" id="KW-0812">Transmembrane</keyword>
<dbReference type="RefSeq" id="WP_041973068.1">
    <property type="nucleotide sequence ID" value="NZ_CBXV010000001.1"/>
</dbReference>
<reference evidence="5 6" key="2">
    <citation type="submission" date="2015-01" db="EMBL/GenBank/DDBJ databases">
        <title>Complete genome sequence of Pyrinomonas methylaliphatogenes type strain K22T.</title>
        <authorList>
            <person name="Lee K.C.Y."/>
            <person name="Power J.F."/>
            <person name="Dunfield P.F."/>
            <person name="Morgan X.C."/>
            <person name="Huttenhower C."/>
            <person name="Stott M.B."/>
        </authorList>
    </citation>
    <scope>NUCLEOTIDE SEQUENCE [LARGE SCALE GENOMIC DNA]</scope>
    <source>
        <strain evidence="5 6">K22</strain>
    </source>
</reference>
<evidence type="ECO:0000256" key="1">
    <source>
        <dbReference type="ARBA" id="ARBA00022737"/>
    </source>
</evidence>